<dbReference type="InterPro" id="IPR020568">
    <property type="entry name" value="Ribosomal_Su5_D2-typ_SF"/>
</dbReference>
<feature type="binding site" evidence="6">
    <location>
        <begin position="104"/>
        <end position="105"/>
    </location>
    <ligand>
        <name>ATP</name>
        <dbReference type="ChEBI" id="CHEBI:30616"/>
    </ligand>
</feature>
<dbReference type="InterPro" id="IPR036890">
    <property type="entry name" value="HATPase_C_sf"/>
</dbReference>
<evidence type="ECO:0000256" key="4">
    <source>
        <dbReference type="ARBA" id="ARBA00023125"/>
    </source>
</evidence>
<dbReference type="SUPFAM" id="SSF55874">
    <property type="entry name" value="ATPase domain of HSP90 chaperone/DNA topoisomerase II/histidine kinase"/>
    <property type="match status" value="1"/>
</dbReference>
<dbReference type="InterPro" id="IPR010979">
    <property type="entry name" value="Ribosomal_uS13-like_H2TH"/>
</dbReference>
<evidence type="ECO:0000259" key="7">
    <source>
        <dbReference type="Pfam" id="PF02518"/>
    </source>
</evidence>
<dbReference type="InterPro" id="IPR005734">
    <property type="entry name" value="TopoVI_B"/>
</dbReference>
<name>A0A832ZW41_CALS0</name>
<keyword evidence="2 6" id="KW-0067">ATP-binding</keyword>
<dbReference type="GO" id="GO:0003677">
    <property type="term" value="F:DNA binding"/>
    <property type="evidence" value="ECO:0007669"/>
    <property type="project" value="UniProtKB-UniRule"/>
</dbReference>
<keyword evidence="5 6" id="KW-0413">Isomerase</keyword>
<dbReference type="InterPro" id="IPR003594">
    <property type="entry name" value="HATPase_dom"/>
</dbReference>
<dbReference type="InterPro" id="IPR015320">
    <property type="entry name" value="TopoVI_B_transducer"/>
</dbReference>
<dbReference type="InterPro" id="IPR014721">
    <property type="entry name" value="Ribsml_uS5_D2-typ_fold_subgr"/>
</dbReference>
<dbReference type="GO" id="GO:0006260">
    <property type="term" value="P:DNA replication"/>
    <property type="evidence" value="ECO:0007669"/>
    <property type="project" value="UniProtKB-UniRule"/>
</dbReference>
<dbReference type="PANTHER" id="PTHR48444:SF1">
    <property type="entry name" value="DNA TOPOISOMERASE 6 SUBUNIT B"/>
    <property type="match status" value="1"/>
</dbReference>
<dbReference type="Gene3D" id="3.30.565.10">
    <property type="entry name" value="Histidine kinase-like ATPase, C-terminal domain"/>
    <property type="match status" value="1"/>
</dbReference>
<feature type="binding site" evidence="6">
    <location>
        <position position="432"/>
    </location>
    <ligand>
        <name>ATP</name>
        <dbReference type="ChEBI" id="CHEBI:30616"/>
    </ligand>
</feature>
<evidence type="ECO:0000256" key="5">
    <source>
        <dbReference type="ARBA" id="ARBA00023235"/>
    </source>
</evidence>
<dbReference type="Pfam" id="PF09239">
    <property type="entry name" value="Topo-VIb_trans"/>
    <property type="match status" value="1"/>
</dbReference>
<gene>
    <name evidence="6" type="primary">top6B</name>
    <name evidence="9" type="ORF">EYH45_05090</name>
</gene>
<evidence type="ECO:0000256" key="1">
    <source>
        <dbReference type="ARBA" id="ARBA00022741"/>
    </source>
</evidence>
<comment type="caution">
    <text evidence="9">The sequence shown here is derived from an EMBL/GenBank/DDBJ whole genome shotgun (WGS) entry which is preliminary data.</text>
</comment>
<feature type="binding site" evidence="6">
    <location>
        <position position="83"/>
    </location>
    <ligand>
        <name>ATP</name>
        <dbReference type="ChEBI" id="CHEBI:30616"/>
    </ligand>
</feature>
<dbReference type="Gene3D" id="1.10.8.50">
    <property type="match status" value="1"/>
</dbReference>
<keyword evidence="4 6" id="KW-0238">DNA-binding</keyword>
<evidence type="ECO:0000256" key="3">
    <source>
        <dbReference type="ARBA" id="ARBA00023029"/>
    </source>
</evidence>
<dbReference type="Proteomes" id="UP000608579">
    <property type="component" value="Unassembled WGS sequence"/>
</dbReference>
<dbReference type="AlphaFoldDB" id="A0A832ZW41"/>
<evidence type="ECO:0000259" key="8">
    <source>
        <dbReference type="Pfam" id="PF09239"/>
    </source>
</evidence>
<dbReference type="SUPFAM" id="SSF54211">
    <property type="entry name" value="Ribosomal protein S5 domain 2-like"/>
    <property type="match status" value="1"/>
</dbReference>
<dbReference type="GO" id="GO:0006265">
    <property type="term" value="P:DNA topological change"/>
    <property type="evidence" value="ECO:0007669"/>
    <property type="project" value="UniProtKB-UniRule"/>
</dbReference>
<organism evidence="9 10">
    <name type="scientific">Caldiarchaeum subterraneum</name>
    <dbReference type="NCBI Taxonomy" id="311458"/>
    <lineage>
        <taxon>Archaea</taxon>
        <taxon>Nitrososphaerota</taxon>
        <taxon>Candidatus Caldarchaeales</taxon>
        <taxon>Candidatus Caldarchaeaceae</taxon>
        <taxon>Candidatus Caldarchaeum</taxon>
    </lineage>
</organism>
<dbReference type="CDD" id="cd00823">
    <property type="entry name" value="TopoIIB_Trans"/>
    <property type="match status" value="1"/>
</dbReference>
<reference evidence="9" key="1">
    <citation type="journal article" date="2020" name="ISME J.">
        <title>Gammaproteobacteria mediating utilization of methyl-, sulfur- and petroleum organic compounds in deep ocean hydrothermal plumes.</title>
        <authorList>
            <person name="Zhou Z."/>
            <person name="Liu Y."/>
            <person name="Pan J."/>
            <person name="Cron B.R."/>
            <person name="Toner B.M."/>
            <person name="Anantharaman K."/>
            <person name="Breier J.A."/>
            <person name="Dick G.J."/>
            <person name="Li M."/>
        </authorList>
    </citation>
    <scope>NUCLEOTIDE SEQUENCE</scope>
    <source>
        <strain evidence="9">SZUA-1515</strain>
    </source>
</reference>
<protein>
    <recommendedName>
        <fullName evidence="6">Type 2 DNA topoisomerase 6 subunit B</fullName>
        <ecNumber evidence="6">5.6.2.2</ecNumber>
    </recommendedName>
    <alternativeName>
        <fullName evidence="6">Type II DNA topoisomerase VI subunit B</fullName>
        <shortName evidence="6">TopoVI-B</shortName>
    </alternativeName>
</protein>
<dbReference type="SUPFAM" id="SSF46946">
    <property type="entry name" value="S13-like H2TH domain"/>
    <property type="match status" value="1"/>
</dbReference>
<dbReference type="Pfam" id="PF02518">
    <property type="entry name" value="HATPase_c"/>
    <property type="match status" value="1"/>
</dbReference>
<dbReference type="GO" id="GO:0003918">
    <property type="term" value="F:DNA topoisomerase type II (double strand cut, ATP-hydrolyzing) activity"/>
    <property type="evidence" value="ECO:0007669"/>
    <property type="project" value="UniProtKB-UniRule"/>
</dbReference>
<dbReference type="PANTHER" id="PTHR48444">
    <property type="entry name" value="DNA TOPOISOMERASE 6 SUBUNIT B"/>
    <property type="match status" value="1"/>
</dbReference>
<comment type="similarity">
    <text evidence="6">Belongs to the TOP6B family.</text>
</comment>
<feature type="domain" description="Histidine kinase/HSP90-like ATPase" evidence="7">
    <location>
        <begin position="32"/>
        <end position="120"/>
    </location>
</feature>
<comment type="subunit">
    <text evidence="6">Homodimer. Heterotetramer of two Top6A and two Top6B chains.</text>
</comment>
<evidence type="ECO:0000256" key="6">
    <source>
        <dbReference type="HAMAP-Rule" id="MF_00322"/>
    </source>
</evidence>
<dbReference type="Gene3D" id="3.30.230.10">
    <property type="match status" value="1"/>
</dbReference>
<sequence>MVESPDIKFEQISPSEFFYKNRDIAGFSSPSRSLYMSIRELVENALDAAEVGRILPEVYVQLTLEKDAGEESDVKIYKLRVEDDGIGVAGDYIPKAFATVLYGSKYGYRQSRGTFGLGGTMALLYGQITTNRPATVISSTGGKEIHKYQLMIDVIENKPRIISHEVLDNRNKWRGTIIEFYLEADYTGSRAKIIEYFRNTAIVNPHATITFEDSRGRLYHFPRVIEKVPEPPRESKPHPVGVDVETMSRLLAATKASNLIGFLTSAFQKVGEKTARDILELAKIPYDLNPRRLTHEQVTELVEAIKKYGKFRAPDPTPLSPIGEEFLESGIRQMLKPDFLYVVQRPPASYSGYPFVVEAAVAYGGDIPPSDSIHLFRFANKIPLLYDERADVVWKVVTERIDWTTYKVPKVAPLAVITSICSPKIPYKTVGKEAIADRPEIERELTTAIRECARHLKLYLSRIEKREAAAKRLSIYAKYLPKIAEFAAKAAEKPQPPDVMPLLKKIGVTKEMVDKAREEEQAATELL</sequence>
<feature type="binding site" evidence="6">
    <location>
        <position position="44"/>
    </location>
    <ligand>
        <name>ATP</name>
        <dbReference type="ChEBI" id="CHEBI:30616"/>
    </ligand>
</feature>
<feature type="domain" description="DNA topoisomerase VI subunit B transducer" evidence="8">
    <location>
        <begin position="314"/>
        <end position="471"/>
    </location>
</feature>
<comment type="catalytic activity">
    <reaction evidence="6">
        <text>ATP-dependent breakage, passage and rejoining of double-stranded DNA.</text>
        <dbReference type="EC" id="5.6.2.2"/>
    </reaction>
</comment>
<evidence type="ECO:0000313" key="10">
    <source>
        <dbReference type="Proteomes" id="UP000608579"/>
    </source>
</evidence>
<dbReference type="GO" id="GO:0005524">
    <property type="term" value="F:ATP binding"/>
    <property type="evidence" value="ECO:0007669"/>
    <property type="project" value="UniProtKB-UniRule"/>
</dbReference>
<comment type="function">
    <text evidence="6">Relaxes both positive and negative superturns and exhibits a strong decatenase activity.</text>
</comment>
<dbReference type="NCBIfam" id="TIGR01052">
    <property type="entry name" value="top6b"/>
    <property type="match status" value="1"/>
</dbReference>
<dbReference type="EMBL" id="DQVM01000099">
    <property type="protein sequence ID" value="HIQ29921.1"/>
    <property type="molecule type" value="Genomic_DNA"/>
</dbReference>
<proteinExistence type="inferred from homology"/>
<dbReference type="NCBIfam" id="NF003218">
    <property type="entry name" value="PRK04184.1"/>
    <property type="match status" value="1"/>
</dbReference>
<dbReference type="EC" id="5.6.2.2" evidence="6"/>
<comment type="caution">
    <text evidence="6">Lacks conserved residue(s) required for the propagation of feature annotation.</text>
</comment>
<evidence type="ECO:0000313" key="9">
    <source>
        <dbReference type="EMBL" id="HIQ29921.1"/>
    </source>
</evidence>
<evidence type="ECO:0000256" key="2">
    <source>
        <dbReference type="ARBA" id="ARBA00022840"/>
    </source>
</evidence>
<accession>A0A832ZW41</accession>
<keyword evidence="3 6" id="KW-0799">Topoisomerase</keyword>
<keyword evidence="1 6" id="KW-0547">Nucleotide-binding</keyword>
<dbReference type="HAMAP" id="MF_00322">
    <property type="entry name" value="Top6B"/>
    <property type="match status" value="1"/>
</dbReference>